<organism evidence="2">
    <name type="scientific">Rhizophora mucronata</name>
    <name type="common">Asiatic mangrove</name>
    <dbReference type="NCBI Taxonomy" id="61149"/>
    <lineage>
        <taxon>Eukaryota</taxon>
        <taxon>Viridiplantae</taxon>
        <taxon>Streptophyta</taxon>
        <taxon>Embryophyta</taxon>
        <taxon>Tracheophyta</taxon>
        <taxon>Spermatophyta</taxon>
        <taxon>Magnoliopsida</taxon>
        <taxon>eudicotyledons</taxon>
        <taxon>Gunneridae</taxon>
        <taxon>Pentapetalae</taxon>
        <taxon>rosids</taxon>
        <taxon>fabids</taxon>
        <taxon>Malpighiales</taxon>
        <taxon>Rhizophoraceae</taxon>
        <taxon>Rhizophora</taxon>
    </lineage>
</organism>
<protein>
    <submittedName>
        <fullName evidence="2">Uncharacterized protein MANES_01G018300</fullName>
    </submittedName>
</protein>
<evidence type="ECO:0000313" key="2">
    <source>
        <dbReference type="EMBL" id="MBX25321.1"/>
    </source>
</evidence>
<keyword evidence="1" id="KW-0812">Transmembrane</keyword>
<dbReference type="EMBL" id="GGEC01044846">
    <property type="protein sequence ID" value="MBX25330.1"/>
    <property type="molecule type" value="Transcribed_RNA"/>
</dbReference>
<dbReference type="EMBL" id="GGEC01044837">
    <property type="protein sequence ID" value="MBX25321.1"/>
    <property type="molecule type" value="Transcribed_RNA"/>
</dbReference>
<accession>A0A2P2M536</accession>
<name>A0A2P2M536_RHIMU</name>
<feature type="transmembrane region" description="Helical" evidence="1">
    <location>
        <begin position="38"/>
        <end position="62"/>
    </location>
</feature>
<keyword evidence="1" id="KW-1133">Transmembrane helix</keyword>
<evidence type="ECO:0000256" key="1">
    <source>
        <dbReference type="SAM" id="Phobius"/>
    </source>
</evidence>
<sequence length="130" mass="14093">MDLTTQCDSSCNFSVLALAFAVLNPSTAWSHSSGDASFLFLTIISSFCSSSLSISGCLAVTVDTLRAESNINLIGDFNSELIWQRPRGLMLNPCLKFPKPDRPSNSAFHTRIPSGSFAWLDSAEGWPVTK</sequence>
<keyword evidence="1" id="KW-0472">Membrane</keyword>
<reference evidence="2" key="1">
    <citation type="submission" date="2018-02" db="EMBL/GenBank/DDBJ databases">
        <title>Rhizophora mucronata_Transcriptome.</title>
        <authorList>
            <person name="Meera S.P."/>
            <person name="Sreeshan A."/>
            <person name="Augustine A."/>
        </authorList>
    </citation>
    <scope>NUCLEOTIDE SEQUENCE</scope>
    <source>
        <tissue evidence="2">Leaf</tissue>
    </source>
</reference>
<dbReference type="EMBL" id="GGEC01044847">
    <property type="protein sequence ID" value="MBX25331.1"/>
    <property type="molecule type" value="Transcribed_RNA"/>
</dbReference>
<proteinExistence type="predicted"/>
<dbReference type="AlphaFoldDB" id="A0A2P2M536"/>